<keyword evidence="4" id="KW-1185">Reference proteome</keyword>
<proteinExistence type="predicted"/>
<evidence type="ECO:0000313" key="3">
    <source>
        <dbReference type="Ensembl" id="ENSACDP00005019210.1"/>
    </source>
</evidence>
<dbReference type="GO" id="GO:0060090">
    <property type="term" value="F:molecular adaptor activity"/>
    <property type="evidence" value="ECO:0007669"/>
    <property type="project" value="TreeGrafter"/>
</dbReference>
<organism evidence="3 4">
    <name type="scientific">Anser cygnoides</name>
    <name type="common">Swan goose</name>
    <dbReference type="NCBI Taxonomy" id="8845"/>
    <lineage>
        <taxon>Eukaryota</taxon>
        <taxon>Metazoa</taxon>
        <taxon>Chordata</taxon>
        <taxon>Craniata</taxon>
        <taxon>Vertebrata</taxon>
        <taxon>Euteleostomi</taxon>
        <taxon>Archelosauria</taxon>
        <taxon>Archosauria</taxon>
        <taxon>Dinosauria</taxon>
        <taxon>Saurischia</taxon>
        <taxon>Theropoda</taxon>
        <taxon>Coelurosauria</taxon>
        <taxon>Aves</taxon>
        <taxon>Neognathae</taxon>
        <taxon>Galloanserae</taxon>
        <taxon>Anseriformes</taxon>
        <taxon>Anatidae</taxon>
        <taxon>Anserinae</taxon>
        <taxon>Anser</taxon>
    </lineage>
</organism>
<dbReference type="GO" id="GO:1903358">
    <property type="term" value="P:regulation of Golgi organization"/>
    <property type="evidence" value="ECO:0007669"/>
    <property type="project" value="TreeGrafter"/>
</dbReference>
<feature type="region of interest" description="Disordered" evidence="2">
    <location>
        <begin position="355"/>
        <end position="377"/>
    </location>
</feature>
<sequence length="377" mass="41381">VAQGQKQCQELQDKLAASEATVRAQAEQLEKYHVLKYNSLIQAQARELSHLRQTLREGRGVSRSLAQHLRDALRSFEELLRGTDIDYYLGQGFREQLTQGRQLAERLSDKLASTAAPVMAHPRRLSRELQEKEKVIKSLEAKLQERCESPGSSRPPSESSRSATSASFVSDALEPCSDGDAANPCPLGRACSRPPEANRYGPWGHPGWLRGKREETQPQEGCGDDVSLAVSGADLLEEHLVEIRSLRQRLEESICTNDRLREQLERRLASTGKASGTGLHRGQLGCGRLCTPRCTGKGTQPLHGAVLGRGAQHPSPFAGLPGDVYAQGPELGLQLSGENRALREDNQTLRLQCDHLSRGRARPDPSGSESQWAHPAC</sequence>
<name>A0A8B9EBM0_ANSCY</name>
<feature type="compositionally biased region" description="Low complexity" evidence="2">
    <location>
        <begin position="149"/>
        <end position="167"/>
    </location>
</feature>
<accession>A0A8B9EBM0</accession>
<feature type="region of interest" description="Disordered" evidence="2">
    <location>
        <begin position="142"/>
        <end position="175"/>
    </location>
</feature>
<dbReference type="PANTHER" id="PTHR46501">
    <property type="entry name" value="MYOMEGALIN"/>
    <property type="match status" value="1"/>
</dbReference>
<reference evidence="3" key="1">
    <citation type="submission" date="2025-08" db="UniProtKB">
        <authorList>
            <consortium name="Ensembl"/>
        </authorList>
    </citation>
    <scope>IDENTIFICATION</scope>
</reference>
<dbReference type="GO" id="GO:0005813">
    <property type="term" value="C:centrosome"/>
    <property type="evidence" value="ECO:0007669"/>
    <property type="project" value="TreeGrafter"/>
</dbReference>
<dbReference type="GO" id="GO:0007098">
    <property type="term" value="P:centrosome cycle"/>
    <property type="evidence" value="ECO:0007669"/>
    <property type="project" value="TreeGrafter"/>
</dbReference>
<dbReference type="AlphaFoldDB" id="A0A8B9EBM0"/>
<dbReference type="Ensembl" id="ENSACDT00005023000.1">
    <property type="protein sequence ID" value="ENSACDP00005019210.1"/>
    <property type="gene ID" value="ENSACDG00005013950.1"/>
</dbReference>
<evidence type="ECO:0000256" key="2">
    <source>
        <dbReference type="SAM" id="MobiDB-lite"/>
    </source>
</evidence>
<dbReference type="InterPro" id="IPR052593">
    <property type="entry name" value="MT-associated_AKAP9-binding"/>
</dbReference>
<evidence type="ECO:0000313" key="4">
    <source>
        <dbReference type="Proteomes" id="UP000694521"/>
    </source>
</evidence>
<evidence type="ECO:0008006" key="5">
    <source>
        <dbReference type="Google" id="ProtNLM"/>
    </source>
</evidence>
<dbReference type="PANTHER" id="PTHR46501:SF2">
    <property type="entry name" value="MYOMEGALIN"/>
    <property type="match status" value="1"/>
</dbReference>
<dbReference type="Proteomes" id="UP000694521">
    <property type="component" value="Unplaced"/>
</dbReference>
<feature type="coiled-coil region" evidence="1">
    <location>
        <begin position="1"/>
        <end position="28"/>
    </location>
</feature>
<dbReference type="GO" id="GO:0005794">
    <property type="term" value="C:Golgi apparatus"/>
    <property type="evidence" value="ECO:0007669"/>
    <property type="project" value="TreeGrafter"/>
</dbReference>
<feature type="coiled-coil region" evidence="1">
    <location>
        <begin position="233"/>
        <end position="263"/>
    </location>
</feature>
<dbReference type="GO" id="GO:0090063">
    <property type="term" value="P:positive regulation of microtubule nucleation"/>
    <property type="evidence" value="ECO:0007669"/>
    <property type="project" value="TreeGrafter"/>
</dbReference>
<reference evidence="3" key="2">
    <citation type="submission" date="2025-09" db="UniProtKB">
        <authorList>
            <consortium name="Ensembl"/>
        </authorList>
    </citation>
    <scope>IDENTIFICATION</scope>
</reference>
<evidence type="ECO:0000256" key="1">
    <source>
        <dbReference type="SAM" id="Coils"/>
    </source>
</evidence>
<keyword evidence="1" id="KW-0175">Coiled coil</keyword>
<protein>
    <recommendedName>
        <fullName evidence="5">MYOME protein</fullName>
    </recommendedName>
</protein>
<feature type="region of interest" description="Disordered" evidence="2">
    <location>
        <begin position="192"/>
        <end position="222"/>
    </location>
</feature>